<gene>
    <name evidence="11" type="ORF">JGI23_00723</name>
</gene>
<comment type="cofactor">
    <cofactor evidence="8">
        <name>heme</name>
        <dbReference type="ChEBI" id="CHEBI:30413"/>
    </cofactor>
    <text evidence="8">Binds 2 heme groups.</text>
</comment>
<evidence type="ECO:0000313" key="12">
    <source>
        <dbReference type="Proteomes" id="UP000199197"/>
    </source>
</evidence>
<accession>A0A0N7MWV9</accession>
<dbReference type="GO" id="GO:0020037">
    <property type="term" value="F:heme binding"/>
    <property type="evidence" value="ECO:0007669"/>
    <property type="project" value="InterPro"/>
</dbReference>
<dbReference type="EMBL" id="CZVW01000006">
    <property type="protein sequence ID" value="CUS99731.1"/>
    <property type="molecule type" value="Genomic_DNA"/>
</dbReference>
<keyword evidence="3 9" id="KW-0479">Metal-binding</keyword>
<keyword evidence="4" id="KW-0732">Signal</keyword>
<dbReference type="PIRSF" id="PIRSF000294">
    <property type="entry name" value="Cytochrome-c_peroxidase"/>
    <property type="match status" value="1"/>
</dbReference>
<feature type="binding site" description="covalent" evidence="8">
    <location>
        <position position="233"/>
    </location>
    <ligand>
        <name>heme c</name>
        <dbReference type="ChEBI" id="CHEBI:61717"/>
        <label>2</label>
    </ligand>
</feature>
<dbReference type="PANTHER" id="PTHR30600">
    <property type="entry name" value="CYTOCHROME C PEROXIDASE-RELATED"/>
    <property type="match status" value="1"/>
</dbReference>
<dbReference type="InterPro" id="IPR051395">
    <property type="entry name" value="Cytochrome_c_Peroxidase/MauG"/>
</dbReference>
<evidence type="ECO:0000313" key="11">
    <source>
        <dbReference type="EMBL" id="CUS99731.1"/>
    </source>
</evidence>
<dbReference type="Gene3D" id="1.10.760.10">
    <property type="entry name" value="Cytochrome c-like domain"/>
    <property type="match status" value="2"/>
</dbReference>
<dbReference type="GO" id="GO:0046872">
    <property type="term" value="F:metal ion binding"/>
    <property type="evidence" value="ECO:0007669"/>
    <property type="project" value="UniProtKB-KW"/>
</dbReference>
<feature type="binding site" description="axial binding residue" evidence="9">
    <location>
        <position position="234"/>
    </location>
    <ligand>
        <name>heme c</name>
        <dbReference type="ChEBI" id="CHEBI:61717"/>
        <label>2</label>
    </ligand>
    <ligandPart>
        <name>Fe</name>
        <dbReference type="ChEBI" id="CHEBI:18248"/>
    </ligandPart>
</feature>
<keyword evidence="2 8" id="KW-0349">Heme</keyword>
<sequence length="384" mass="43495">MQRLRKFYQLVLLFVVFILSFTFFTERQAKSSAKVSYEVKIPLGIPKDLWEIFVPPDNPITPEKVELGRKLYFDKRLSVDNTVSCATCHDPKFAFTDGKKVSEGVRGQKGARNAPTVLNAMFFEQQFWDGRAPTLEEQAKQPIINPVEMGMPDHDAVVKKLKGIPEYVDAFKKVFGGEITIDRVAQAIAAFERTLLTGNSPFDRFIAGDQNAISESAKRGWQLFQGKARCITCHEFNRSNPFFTDNKYHNIGVAMNKEGFAELARKAEQLAKQGQLDKRKLDELALDPAYSELGRFLVTFNPKDIGAFKTPTLRNVELTAPYMHDGSEATLLDVIKFYNRGGNENPNLSGEMRPLNLTDEEMNDLVEFLKTLTGEFPKDFPENK</sequence>
<evidence type="ECO:0000256" key="1">
    <source>
        <dbReference type="ARBA" id="ARBA00004418"/>
    </source>
</evidence>
<evidence type="ECO:0000259" key="10">
    <source>
        <dbReference type="PROSITE" id="PS51007"/>
    </source>
</evidence>
<dbReference type="Pfam" id="PF03150">
    <property type="entry name" value="CCP_MauG"/>
    <property type="match status" value="1"/>
</dbReference>
<keyword evidence="5" id="KW-0574">Periplasm</keyword>
<dbReference type="InterPro" id="IPR004852">
    <property type="entry name" value="Di-haem_cyt_c_peroxidsae"/>
</dbReference>
<protein>
    <submittedName>
        <fullName evidence="11">Cytochrome c peroxidase</fullName>
    </submittedName>
</protein>
<evidence type="ECO:0000256" key="4">
    <source>
        <dbReference type="ARBA" id="ARBA00022729"/>
    </source>
</evidence>
<keyword evidence="11" id="KW-0575">Peroxidase</keyword>
<dbReference type="PROSITE" id="PS51007">
    <property type="entry name" value="CYTC"/>
    <property type="match status" value="2"/>
</dbReference>
<reference evidence="12" key="1">
    <citation type="submission" date="2015-11" db="EMBL/GenBank/DDBJ databases">
        <authorList>
            <person name="Varghese N."/>
        </authorList>
    </citation>
    <scope>NUCLEOTIDE SEQUENCE [LARGE SCALE GENOMIC DNA]</scope>
    <source>
        <strain evidence="12">JGI-23</strain>
    </source>
</reference>
<evidence type="ECO:0000256" key="9">
    <source>
        <dbReference type="PIRSR" id="PIRSR000294-2"/>
    </source>
</evidence>
<dbReference type="PANTHER" id="PTHR30600:SF10">
    <property type="entry name" value="BLL6722 PROTEIN"/>
    <property type="match status" value="1"/>
</dbReference>
<dbReference type="GO" id="GO:0009055">
    <property type="term" value="F:electron transfer activity"/>
    <property type="evidence" value="ECO:0007669"/>
    <property type="project" value="InterPro"/>
</dbReference>
<name>A0A0N7MWV9_9BACT</name>
<keyword evidence="6" id="KW-0560">Oxidoreductase</keyword>
<evidence type="ECO:0000256" key="2">
    <source>
        <dbReference type="ARBA" id="ARBA00022617"/>
    </source>
</evidence>
<dbReference type="GO" id="GO:0042597">
    <property type="term" value="C:periplasmic space"/>
    <property type="evidence" value="ECO:0007669"/>
    <property type="project" value="UniProtKB-SubCell"/>
</dbReference>
<comment type="subcellular location">
    <subcellularLocation>
        <location evidence="1">Periplasm</location>
    </subcellularLocation>
</comment>
<dbReference type="OrthoDB" id="9772811at2"/>
<keyword evidence="12" id="KW-1185">Reference proteome</keyword>
<proteinExistence type="predicted"/>
<feature type="binding site" description="covalent" evidence="8">
    <location>
        <position position="88"/>
    </location>
    <ligand>
        <name>heme c</name>
        <dbReference type="ChEBI" id="CHEBI:61717"/>
        <label>1</label>
    </ligand>
</feature>
<feature type="binding site" description="covalent" evidence="8">
    <location>
        <position position="230"/>
    </location>
    <ligand>
        <name>heme c</name>
        <dbReference type="ChEBI" id="CHEBI:61717"/>
        <label>2</label>
    </ligand>
</feature>
<dbReference type="InterPro" id="IPR026259">
    <property type="entry name" value="MauG/Cytc_peroxidase"/>
</dbReference>
<dbReference type="AlphaFoldDB" id="A0A0N7MWV9"/>
<dbReference type="GO" id="GO:0004130">
    <property type="term" value="F:cytochrome-c peroxidase activity"/>
    <property type="evidence" value="ECO:0007669"/>
    <property type="project" value="TreeGrafter"/>
</dbReference>
<evidence type="ECO:0000256" key="7">
    <source>
        <dbReference type="ARBA" id="ARBA00023004"/>
    </source>
</evidence>
<dbReference type="Pfam" id="PF00034">
    <property type="entry name" value="Cytochrom_C"/>
    <property type="match status" value="1"/>
</dbReference>
<dbReference type="SUPFAM" id="SSF46626">
    <property type="entry name" value="Cytochrome c"/>
    <property type="match status" value="2"/>
</dbReference>
<dbReference type="FunFam" id="1.10.760.10:FF:000042">
    <property type="entry name" value="Cytochrome c peroxidase"/>
    <property type="match status" value="1"/>
</dbReference>
<organism evidence="11 12">
    <name type="scientific">Candidatus Chryseopegocella kryptomonas</name>
    <dbReference type="NCBI Taxonomy" id="1633643"/>
    <lineage>
        <taxon>Bacteria</taxon>
        <taxon>Pseudomonadati</taxon>
        <taxon>Candidatus Kryptoniota</taxon>
        <taxon>Candidatus Chryseopegocella</taxon>
    </lineage>
</organism>
<keyword evidence="7 9" id="KW-0408">Iron</keyword>
<feature type="domain" description="Cytochrome c" evidence="10">
    <location>
        <begin position="215"/>
        <end position="373"/>
    </location>
</feature>
<feature type="binding site" description="covalent" evidence="8">
    <location>
        <position position="85"/>
    </location>
    <ligand>
        <name>heme c</name>
        <dbReference type="ChEBI" id="CHEBI:61717"/>
        <label>1</label>
    </ligand>
</feature>
<feature type="binding site" description="axial binding residue" evidence="9">
    <location>
        <position position="89"/>
    </location>
    <ligand>
        <name>heme c</name>
        <dbReference type="ChEBI" id="CHEBI:61717"/>
        <label>1</label>
    </ligand>
    <ligandPart>
        <name>Fe</name>
        <dbReference type="ChEBI" id="CHEBI:18248"/>
    </ligandPart>
</feature>
<evidence type="ECO:0000256" key="3">
    <source>
        <dbReference type="ARBA" id="ARBA00022723"/>
    </source>
</evidence>
<evidence type="ECO:0000256" key="6">
    <source>
        <dbReference type="ARBA" id="ARBA00023002"/>
    </source>
</evidence>
<evidence type="ECO:0000256" key="5">
    <source>
        <dbReference type="ARBA" id="ARBA00022764"/>
    </source>
</evidence>
<evidence type="ECO:0000256" key="8">
    <source>
        <dbReference type="PIRSR" id="PIRSR000294-1"/>
    </source>
</evidence>
<feature type="domain" description="Cytochrome c" evidence="10">
    <location>
        <begin position="63"/>
        <end position="195"/>
    </location>
</feature>
<dbReference type="InterPro" id="IPR009056">
    <property type="entry name" value="Cyt_c-like_dom"/>
</dbReference>
<dbReference type="InterPro" id="IPR036909">
    <property type="entry name" value="Cyt_c-like_dom_sf"/>
</dbReference>
<dbReference type="Proteomes" id="UP000199197">
    <property type="component" value="Unassembled WGS sequence"/>
</dbReference>
<comment type="PTM">
    <text evidence="8">Binds 2 heme groups per subunit.</text>
</comment>